<evidence type="ECO:0000256" key="1">
    <source>
        <dbReference type="SAM" id="SignalP"/>
    </source>
</evidence>
<gene>
    <name evidence="3" type="primary">LOC100901467</name>
</gene>
<dbReference type="Proteomes" id="UP000694867">
    <property type="component" value="Unplaced"/>
</dbReference>
<reference evidence="3" key="1">
    <citation type="submission" date="2025-08" db="UniProtKB">
        <authorList>
            <consortium name="RefSeq"/>
        </authorList>
    </citation>
    <scope>IDENTIFICATION</scope>
</reference>
<protein>
    <submittedName>
        <fullName evidence="3">Uncharacterized protein LOC100901467</fullName>
    </submittedName>
</protein>
<dbReference type="RefSeq" id="XP_003748639.1">
    <property type="nucleotide sequence ID" value="XM_003748591.2"/>
</dbReference>
<organism evidence="2 3">
    <name type="scientific">Galendromus occidentalis</name>
    <name type="common">western predatory mite</name>
    <dbReference type="NCBI Taxonomy" id="34638"/>
    <lineage>
        <taxon>Eukaryota</taxon>
        <taxon>Metazoa</taxon>
        <taxon>Ecdysozoa</taxon>
        <taxon>Arthropoda</taxon>
        <taxon>Chelicerata</taxon>
        <taxon>Arachnida</taxon>
        <taxon>Acari</taxon>
        <taxon>Parasitiformes</taxon>
        <taxon>Mesostigmata</taxon>
        <taxon>Gamasina</taxon>
        <taxon>Phytoseioidea</taxon>
        <taxon>Phytoseiidae</taxon>
        <taxon>Typhlodrominae</taxon>
        <taxon>Galendromus</taxon>
    </lineage>
</organism>
<feature type="chain" id="PRO_5042544129" evidence="1">
    <location>
        <begin position="21"/>
        <end position="182"/>
    </location>
</feature>
<keyword evidence="1" id="KW-0732">Signal</keyword>
<name>A0AAJ6W0S9_9ACAR</name>
<dbReference type="KEGG" id="goe:100901467"/>
<evidence type="ECO:0000313" key="2">
    <source>
        <dbReference type="Proteomes" id="UP000694867"/>
    </source>
</evidence>
<keyword evidence="2" id="KW-1185">Reference proteome</keyword>
<accession>A0AAJ6W0S9</accession>
<evidence type="ECO:0000313" key="3">
    <source>
        <dbReference type="RefSeq" id="XP_003748639.1"/>
    </source>
</evidence>
<feature type="signal peptide" evidence="1">
    <location>
        <begin position="1"/>
        <end position="20"/>
    </location>
</feature>
<dbReference type="GeneID" id="100901467"/>
<sequence length="182" mass="19806">MKGFASVALLATLVFISAEARPSEDDLIVDFAVGRSEEYSMLIVADFLEKYGKKLAMVGRIISKLGDSMTGFGRWLKTKRLQGTQGDFSDTRDVIAKIGEELSVRTMVSSEAKVASRILAAACKQVAEDKTVPDSQLENYLSVSLAAISERMISSNLDADVVDTEKVDEASIEILERVVSAF</sequence>
<proteinExistence type="predicted"/>
<dbReference type="AlphaFoldDB" id="A0AAJ6W0S9"/>